<keyword evidence="10" id="KW-1185">Reference proteome</keyword>
<reference evidence="9 10" key="1">
    <citation type="journal article" date="2016" name="Nat. Commun.">
        <title>Ectomycorrhizal ecology is imprinted in the genome of the dominant symbiotic fungus Cenococcum geophilum.</title>
        <authorList>
            <consortium name="DOE Joint Genome Institute"/>
            <person name="Peter M."/>
            <person name="Kohler A."/>
            <person name="Ohm R.A."/>
            <person name="Kuo A."/>
            <person name="Krutzmann J."/>
            <person name="Morin E."/>
            <person name="Arend M."/>
            <person name="Barry K.W."/>
            <person name="Binder M."/>
            <person name="Choi C."/>
            <person name="Clum A."/>
            <person name="Copeland A."/>
            <person name="Grisel N."/>
            <person name="Haridas S."/>
            <person name="Kipfer T."/>
            <person name="LaButti K."/>
            <person name="Lindquist E."/>
            <person name="Lipzen A."/>
            <person name="Maire R."/>
            <person name="Meier B."/>
            <person name="Mihaltcheva S."/>
            <person name="Molinier V."/>
            <person name="Murat C."/>
            <person name="Poggeler S."/>
            <person name="Quandt C.A."/>
            <person name="Sperisen C."/>
            <person name="Tritt A."/>
            <person name="Tisserant E."/>
            <person name="Crous P.W."/>
            <person name="Henrissat B."/>
            <person name="Nehls U."/>
            <person name="Egli S."/>
            <person name="Spatafora J.W."/>
            <person name="Grigoriev I.V."/>
            <person name="Martin F.M."/>
        </authorList>
    </citation>
    <scope>NUCLEOTIDE SEQUENCE [LARGE SCALE GENOMIC DNA]</scope>
    <source>
        <strain evidence="9 10">CBS 459.81</strain>
    </source>
</reference>
<feature type="compositionally biased region" description="Basic and acidic residues" evidence="6">
    <location>
        <begin position="329"/>
        <end position="340"/>
    </location>
</feature>
<dbReference type="InterPro" id="IPR049326">
    <property type="entry name" value="Rhodopsin_dom_fungi"/>
</dbReference>
<accession>A0A8E2EEN0</accession>
<feature type="compositionally biased region" description="Low complexity" evidence="6">
    <location>
        <begin position="307"/>
        <end position="323"/>
    </location>
</feature>
<sequence length="387" mass="42879">MPYTDIHLPLPGFIALDWTLMTVALIPILLRFSLRRRHIGPHLLSTNISDGFVLLAWLSGIVLISINTWKNSLRSHYAHTSPSLLYYMVPRPQAGHLLYVSWISLFFIYISLWSSKAALIAFYYSIFSLQGRRTRLILYAASLFTLATFILHMCLIAFWCSPIASNWSIVPPGTPGQKSLCSAVHSIRAVTLSTFTNIATDLVILSIPLTMLFRMRLSRPELSGLFFVFLMGSISILAALVRFVTLKLVEHVPRAEITHTIDVWALVEIVSSLMAVCLPSLRTFVRRHRGGSEKFSGAASEKESEGSSRSGSSAAMRSSAGRSVQSADGLKRTATETAEERDVEEEAAWNEASVGVARPAEARRGRWGDGPAEEPEDVKERRLGTLG</sequence>
<protein>
    <recommendedName>
        <fullName evidence="8">Rhodopsin domain-containing protein</fullName>
    </recommendedName>
</protein>
<evidence type="ECO:0000313" key="9">
    <source>
        <dbReference type="EMBL" id="OCK82406.1"/>
    </source>
</evidence>
<dbReference type="PANTHER" id="PTHR33048">
    <property type="entry name" value="PTH11-LIKE INTEGRAL MEMBRANE PROTEIN (AFU_ORTHOLOGUE AFUA_5G11245)"/>
    <property type="match status" value="1"/>
</dbReference>
<dbReference type="Pfam" id="PF20684">
    <property type="entry name" value="Fung_rhodopsin"/>
    <property type="match status" value="1"/>
</dbReference>
<evidence type="ECO:0000256" key="1">
    <source>
        <dbReference type="ARBA" id="ARBA00004141"/>
    </source>
</evidence>
<evidence type="ECO:0000256" key="2">
    <source>
        <dbReference type="ARBA" id="ARBA00022692"/>
    </source>
</evidence>
<feature type="transmembrane region" description="Helical" evidence="7">
    <location>
        <begin position="136"/>
        <end position="159"/>
    </location>
</feature>
<dbReference type="EMBL" id="KV744889">
    <property type="protein sequence ID" value="OCK82406.1"/>
    <property type="molecule type" value="Genomic_DNA"/>
</dbReference>
<feature type="transmembrane region" description="Helical" evidence="7">
    <location>
        <begin position="51"/>
        <end position="69"/>
    </location>
</feature>
<dbReference type="InterPro" id="IPR052337">
    <property type="entry name" value="SAT4-like"/>
</dbReference>
<dbReference type="PANTHER" id="PTHR33048:SF92">
    <property type="entry name" value="INTEGRAL MEMBRANE PROTEIN"/>
    <property type="match status" value="1"/>
</dbReference>
<evidence type="ECO:0000256" key="6">
    <source>
        <dbReference type="SAM" id="MobiDB-lite"/>
    </source>
</evidence>
<dbReference type="AlphaFoldDB" id="A0A8E2EEN0"/>
<feature type="domain" description="Rhodopsin" evidence="8">
    <location>
        <begin position="47"/>
        <end position="287"/>
    </location>
</feature>
<evidence type="ECO:0000256" key="4">
    <source>
        <dbReference type="ARBA" id="ARBA00023136"/>
    </source>
</evidence>
<evidence type="ECO:0000256" key="5">
    <source>
        <dbReference type="ARBA" id="ARBA00038359"/>
    </source>
</evidence>
<dbReference type="OrthoDB" id="5372266at2759"/>
<feature type="transmembrane region" description="Helical" evidence="7">
    <location>
        <begin position="194"/>
        <end position="213"/>
    </location>
</feature>
<gene>
    <name evidence="9" type="ORF">K432DRAFT_324340</name>
</gene>
<proteinExistence type="inferred from homology"/>
<name>A0A8E2EEN0_9PEZI</name>
<feature type="transmembrane region" description="Helical" evidence="7">
    <location>
        <begin position="225"/>
        <end position="244"/>
    </location>
</feature>
<evidence type="ECO:0000259" key="8">
    <source>
        <dbReference type="Pfam" id="PF20684"/>
    </source>
</evidence>
<keyword evidence="4 7" id="KW-0472">Membrane</keyword>
<feature type="transmembrane region" description="Helical" evidence="7">
    <location>
        <begin position="97"/>
        <end position="124"/>
    </location>
</feature>
<feature type="transmembrane region" description="Helical" evidence="7">
    <location>
        <begin position="12"/>
        <end position="30"/>
    </location>
</feature>
<feature type="transmembrane region" description="Helical" evidence="7">
    <location>
        <begin position="264"/>
        <end position="285"/>
    </location>
</feature>
<evidence type="ECO:0000256" key="7">
    <source>
        <dbReference type="SAM" id="Phobius"/>
    </source>
</evidence>
<comment type="similarity">
    <text evidence="5">Belongs to the SAT4 family.</text>
</comment>
<keyword evidence="3 7" id="KW-1133">Transmembrane helix</keyword>
<keyword evidence="2 7" id="KW-0812">Transmembrane</keyword>
<dbReference type="Proteomes" id="UP000250266">
    <property type="component" value="Unassembled WGS sequence"/>
</dbReference>
<feature type="compositionally biased region" description="Basic and acidic residues" evidence="6">
    <location>
        <begin position="378"/>
        <end position="387"/>
    </location>
</feature>
<feature type="region of interest" description="Disordered" evidence="6">
    <location>
        <begin position="293"/>
        <end position="387"/>
    </location>
</feature>
<evidence type="ECO:0000313" key="10">
    <source>
        <dbReference type="Proteomes" id="UP000250266"/>
    </source>
</evidence>
<organism evidence="9 10">
    <name type="scientific">Lepidopterella palustris CBS 459.81</name>
    <dbReference type="NCBI Taxonomy" id="1314670"/>
    <lineage>
        <taxon>Eukaryota</taxon>
        <taxon>Fungi</taxon>
        <taxon>Dikarya</taxon>
        <taxon>Ascomycota</taxon>
        <taxon>Pezizomycotina</taxon>
        <taxon>Dothideomycetes</taxon>
        <taxon>Pleosporomycetidae</taxon>
        <taxon>Mytilinidiales</taxon>
        <taxon>Argynnaceae</taxon>
        <taxon>Lepidopterella</taxon>
    </lineage>
</organism>
<dbReference type="GO" id="GO:0016020">
    <property type="term" value="C:membrane"/>
    <property type="evidence" value="ECO:0007669"/>
    <property type="project" value="UniProtKB-SubCell"/>
</dbReference>
<evidence type="ECO:0000256" key="3">
    <source>
        <dbReference type="ARBA" id="ARBA00022989"/>
    </source>
</evidence>
<comment type="subcellular location">
    <subcellularLocation>
        <location evidence="1">Membrane</location>
        <topology evidence="1">Multi-pass membrane protein</topology>
    </subcellularLocation>
</comment>